<keyword evidence="3" id="KW-1185">Reference proteome</keyword>
<dbReference type="EMBL" id="NKUJ01000097">
    <property type="protein sequence ID" value="RMJ13940.1"/>
    <property type="molecule type" value="Genomic_DNA"/>
</dbReference>
<evidence type="ECO:0000313" key="2">
    <source>
        <dbReference type="EMBL" id="RMJ13940.1"/>
    </source>
</evidence>
<evidence type="ECO:0000256" key="1">
    <source>
        <dbReference type="SAM" id="MobiDB-lite"/>
    </source>
</evidence>
<gene>
    <name evidence="2" type="ORF">CDV36_006427</name>
</gene>
<dbReference type="Proteomes" id="UP000277212">
    <property type="component" value="Unassembled WGS sequence"/>
</dbReference>
<accession>A0A3M2S8P3</accession>
<comment type="caution">
    <text evidence="2">The sequence shown here is derived from an EMBL/GenBank/DDBJ whole genome shotgun (WGS) entry which is preliminary data.</text>
</comment>
<dbReference type="AlphaFoldDB" id="A0A3M2S8P3"/>
<feature type="region of interest" description="Disordered" evidence="1">
    <location>
        <begin position="149"/>
        <end position="218"/>
    </location>
</feature>
<feature type="region of interest" description="Disordered" evidence="1">
    <location>
        <begin position="36"/>
        <end position="56"/>
    </location>
</feature>
<proteinExistence type="predicted"/>
<dbReference type="OrthoDB" id="5084525at2759"/>
<sequence>METALHSRSSHSIVHAGSPLPTCGTTASYCTSIDSTTRRANQPVPPPLGLSDPASLTGNTTSSALVAETSTWLLGLALPSEQKISAQSKAFGPGPPLQPHPEPRLNVSIRKILFRNPDYAERLIRMVQGLPIEDRAILLDQGLDGTASLGDGGSAIRHHAGSGEASDEPPTSSSESNKRKDPPNQNQQDPSKAPNDSPGSGSGGGSASGQHQNKKSKESEFRYLCPYRRAYNVMNPQLKFRSCQPPGHIINRSGLKRHLFQVHVRTQSSQTSQVENPGLGAHLEPDYSMDKDMWEKRIVKIFDDARSNRFPRGSEAWLKNEKDCYQAIYKIILPNQPIPTSPFYEDSVDGHPLIEVARRMLEPVFDEKANRAIQNGQVTSIEDYRPSREEAMDMMTVAIATLLHTTPELSRQINTLLPSQADFGGFSPLTGDTRPATPATSSHGHVISQGPPQSMTTALQLTEMPHQTLIAGTSIDQQDLGVWPLTGNIHPEIPSMSLLAPSFNTAIPAHAHPARTVSRPQAYVRFEIEPPGFEITLKGWTASGSIGPQNWEVPVPASLVVETYEQRRVERPVNYGQLALCSNFDARAFGADSQMQGTGDGSFTLDGDLSELLDTSSNLVEGARSTSSDTTMRITTQNG</sequence>
<protein>
    <submittedName>
        <fullName evidence="2">Uncharacterized protein</fullName>
    </submittedName>
</protein>
<reference evidence="2 3" key="1">
    <citation type="submission" date="2017-06" db="EMBL/GenBank/DDBJ databases">
        <title>Comparative genomic analysis of Ambrosia Fusariam Clade fungi.</title>
        <authorList>
            <person name="Stajich J.E."/>
            <person name="Carrillo J."/>
            <person name="Kijimoto T."/>
            <person name="Eskalen A."/>
            <person name="O'Donnell K."/>
            <person name="Kasson M."/>
        </authorList>
    </citation>
    <scope>NUCLEOTIDE SEQUENCE [LARGE SCALE GENOMIC DNA]</scope>
    <source>
        <strain evidence="2">UCR3666</strain>
    </source>
</reference>
<name>A0A3M2S8P3_9HYPO</name>
<organism evidence="2 3">
    <name type="scientific">Fusarium kuroshium</name>
    <dbReference type="NCBI Taxonomy" id="2010991"/>
    <lineage>
        <taxon>Eukaryota</taxon>
        <taxon>Fungi</taxon>
        <taxon>Dikarya</taxon>
        <taxon>Ascomycota</taxon>
        <taxon>Pezizomycotina</taxon>
        <taxon>Sordariomycetes</taxon>
        <taxon>Hypocreomycetidae</taxon>
        <taxon>Hypocreales</taxon>
        <taxon>Nectriaceae</taxon>
        <taxon>Fusarium</taxon>
        <taxon>Fusarium solani species complex</taxon>
    </lineage>
</organism>
<evidence type="ECO:0000313" key="3">
    <source>
        <dbReference type="Proteomes" id="UP000277212"/>
    </source>
</evidence>